<evidence type="ECO:0000313" key="3">
    <source>
        <dbReference type="EMBL" id="CAK9057650.1"/>
    </source>
</evidence>
<feature type="transmembrane region" description="Helical" evidence="2">
    <location>
        <begin position="56"/>
        <end position="75"/>
    </location>
</feature>
<protein>
    <recommendedName>
        <fullName evidence="5">Solute carrier family 40 protein</fullName>
    </recommendedName>
</protein>
<comment type="caution">
    <text evidence="3">The sequence shown here is derived from an EMBL/GenBank/DDBJ whole genome shotgun (WGS) entry which is preliminary data.</text>
</comment>
<feature type="transmembrane region" description="Helical" evidence="2">
    <location>
        <begin position="25"/>
        <end position="44"/>
    </location>
</feature>
<feature type="transmembrane region" description="Helical" evidence="2">
    <location>
        <begin position="149"/>
        <end position="171"/>
    </location>
</feature>
<dbReference type="SUPFAM" id="SSF103473">
    <property type="entry name" value="MFS general substrate transporter"/>
    <property type="match status" value="1"/>
</dbReference>
<dbReference type="EMBL" id="CAXAMN010021295">
    <property type="protein sequence ID" value="CAK9057650.1"/>
    <property type="molecule type" value="Genomic_DNA"/>
</dbReference>
<feature type="compositionally biased region" description="Acidic residues" evidence="1">
    <location>
        <begin position="479"/>
        <end position="496"/>
    </location>
</feature>
<evidence type="ECO:0000256" key="2">
    <source>
        <dbReference type="SAM" id="Phobius"/>
    </source>
</evidence>
<reference evidence="3 4" key="1">
    <citation type="submission" date="2024-02" db="EMBL/GenBank/DDBJ databases">
        <authorList>
            <person name="Chen Y."/>
            <person name="Shah S."/>
            <person name="Dougan E. K."/>
            <person name="Thang M."/>
            <person name="Chan C."/>
        </authorList>
    </citation>
    <scope>NUCLEOTIDE SEQUENCE [LARGE SCALE GENOMIC DNA]</scope>
</reference>
<gene>
    <name evidence="3" type="ORF">CCMP2556_LOCUS28435</name>
</gene>
<keyword evidence="2" id="KW-1133">Transmembrane helix</keyword>
<feature type="region of interest" description="Disordered" evidence="1">
    <location>
        <begin position="331"/>
        <end position="353"/>
    </location>
</feature>
<feature type="region of interest" description="Disordered" evidence="1">
    <location>
        <begin position="455"/>
        <end position="509"/>
    </location>
</feature>
<feature type="transmembrane region" description="Helical" evidence="2">
    <location>
        <begin position="82"/>
        <end position="104"/>
    </location>
</feature>
<name>A0ABP0N5X7_9DINO</name>
<organism evidence="3 4">
    <name type="scientific">Durusdinium trenchii</name>
    <dbReference type="NCBI Taxonomy" id="1381693"/>
    <lineage>
        <taxon>Eukaryota</taxon>
        <taxon>Sar</taxon>
        <taxon>Alveolata</taxon>
        <taxon>Dinophyceae</taxon>
        <taxon>Suessiales</taxon>
        <taxon>Symbiodiniaceae</taxon>
        <taxon>Durusdinium</taxon>
    </lineage>
</organism>
<feature type="compositionally biased region" description="Basic and acidic residues" evidence="1">
    <location>
        <begin position="334"/>
        <end position="353"/>
    </location>
</feature>
<dbReference type="InterPro" id="IPR036259">
    <property type="entry name" value="MFS_trans_sf"/>
</dbReference>
<evidence type="ECO:0000256" key="1">
    <source>
        <dbReference type="SAM" id="MobiDB-lite"/>
    </source>
</evidence>
<keyword evidence="4" id="KW-1185">Reference proteome</keyword>
<feature type="compositionally biased region" description="Basic and acidic residues" evidence="1">
    <location>
        <begin position="464"/>
        <end position="478"/>
    </location>
</feature>
<keyword evidence="2" id="KW-0472">Membrane</keyword>
<proteinExistence type="predicted"/>
<accession>A0ABP0N5X7</accession>
<dbReference type="Proteomes" id="UP001642484">
    <property type="component" value="Unassembled WGS sequence"/>
</dbReference>
<feature type="compositionally biased region" description="Polar residues" evidence="1">
    <location>
        <begin position="499"/>
        <end position="509"/>
    </location>
</feature>
<evidence type="ECO:0000313" key="4">
    <source>
        <dbReference type="Proteomes" id="UP001642484"/>
    </source>
</evidence>
<keyword evidence="2" id="KW-0812">Transmembrane</keyword>
<evidence type="ECO:0008006" key="5">
    <source>
        <dbReference type="Google" id="ProtNLM"/>
    </source>
</evidence>
<sequence length="509" mass="54735">MAEDLQDEFDEDDFDDEDLQWSCNYVVVCILLPTLIGFINGFFWSGLALHYVDMGWAVARAGLASTIGLLLRPFFQQIQIRAGFWAAVPLGALHLGLAILGAALTTQEWAVILEVTALQGLDPSITIEGIAFDVFGLSETMARQASSTVLAVFTIAVATAVTIGGIIYDFAGWQGMSLFHVACLLPCLVRPVSQVLADPMAWNQAPVVVTTLSNGVKVTGRRLVGPVWFWKTARSAAGVLLGCGVAMRSDLGRAHVLPISPSPGTGSSLSNALKQLRATRDALPPCVFLVVLGASSRDEAAKDFDPTIAAEVCALLPELRRPLIGVAPGTPRSVCRDQREEERSQSDAKMDKATEEQKGQIHCWGAQLLNACDRVLACEEATFEEGCPTAVERVPVGNLGCEMAVLARALERQSSEALASVKVDFLCSKVLHMMRPKQDDASTRSAKEELLARALQEAHGSPMRRGEVRRRSAESIKEDPEEFASDAETSEGEDGEVFATSSNGSSESV</sequence>